<keyword evidence="5" id="KW-1015">Disulfide bond</keyword>
<dbReference type="InterPro" id="IPR043504">
    <property type="entry name" value="Peptidase_S1_PA_chymotrypsin"/>
</dbReference>
<dbReference type="RefSeq" id="XP_030649823.1">
    <property type="nucleotide sequence ID" value="XM_030793963.1"/>
</dbReference>
<dbReference type="InParanoid" id="A0A6J2WZQ3"/>
<evidence type="ECO:0000256" key="1">
    <source>
        <dbReference type="ARBA" id="ARBA00022670"/>
    </source>
</evidence>
<evidence type="ECO:0000313" key="9">
    <source>
        <dbReference type="RefSeq" id="XP_030649823.1"/>
    </source>
</evidence>
<dbReference type="Gene3D" id="2.40.10.10">
    <property type="entry name" value="Trypsin-like serine proteases"/>
    <property type="match status" value="2"/>
</dbReference>
<dbReference type="InterPro" id="IPR009003">
    <property type="entry name" value="Peptidase_S1_PA"/>
</dbReference>
<dbReference type="GO" id="GO:0006508">
    <property type="term" value="P:proteolysis"/>
    <property type="evidence" value="ECO:0007669"/>
    <property type="project" value="UniProtKB-KW"/>
</dbReference>
<evidence type="ECO:0000259" key="7">
    <source>
        <dbReference type="SMART" id="SM00020"/>
    </source>
</evidence>
<dbReference type="AlphaFoldDB" id="A0A6J2WZQ3"/>
<organism evidence="8 9">
    <name type="scientific">Chanos chanos</name>
    <name type="common">Milkfish</name>
    <name type="synonym">Mugil chanos</name>
    <dbReference type="NCBI Taxonomy" id="29144"/>
    <lineage>
        <taxon>Eukaryota</taxon>
        <taxon>Metazoa</taxon>
        <taxon>Chordata</taxon>
        <taxon>Craniata</taxon>
        <taxon>Vertebrata</taxon>
        <taxon>Euteleostomi</taxon>
        <taxon>Actinopterygii</taxon>
        <taxon>Neopterygii</taxon>
        <taxon>Teleostei</taxon>
        <taxon>Ostariophysi</taxon>
        <taxon>Gonorynchiformes</taxon>
        <taxon>Chanidae</taxon>
        <taxon>Chanos</taxon>
    </lineage>
</organism>
<evidence type="ECO:0000313" key="8">
    <source>
        <dbReference type="Proteomes" id="UP000504632"/>
    </source>
</evidence>
<dbReference type="PANTHER" id="PTHR24253">
    <property type="entry name" value="TRANSMEMBRANE PROTEASE SERINE"/>
    <property type="match status" value="1"/>
</dbReference>
<dbReference type="Pfam" id="PF00089">
    <property type="entry name" value="Trypsin"/>
    <property type="match status" value="1"/>
</dbReference>
<gene>
    <name evidence="9" type="primary">LOC115829799</name>
</gene>
<proteinExistence type="predicted"/>
<dbReference type="SMART" id="SM00020">
    <property type="entry name" value="Tryp_SPc"/>
    <property type="match status" value="1"/>
</dbReference>
<keyword evidence="1" id="KW-0645">Protease</keyword>
<dbReference type="InterPro" id="IPR001254">
    <property type="entry name" value="Trypsin_dom"/>
</dbReference>
<keyword evidence="4" id="KW-0720">Serine protease</keyword>
<evidence type="ECO:0000256" key="5">
    <source>
        <dbReference type="ARBA" id="ARBA00023157"/>
    </source>
</evidence>
<sequence length="177" mass="19404">MTKHYLDACNRQLTQFESNPNEVSRGVSQIISHPDYNSATSDNDIALLRLSASVNFTDFIRPVCLAAANSTFYNGTDSWYDGGAPMMSKPGSRWIQSGVFITTFRCLSRPSVFTRVSQYQDWINSHITTDQPGFVTFTSSGTDGDLSVSCSIVPPITTNVTTTVSTAPTATTNIMYE</sequence>
<dbReference type="GeneID" id="115829799"/>
<keyword evidence="6" id="KW-0325">Glycoprotein</keyword>
<accession>A0A6J2WZQ3</accession>
<reference evidence="9" key="1">
    <citation type="submission" date="2025-08" db="UniProtKB">
        <authorList>
            <consortium name="RefSeq"/>
        </authorList>
    </citation>
    <scope>IDENTIFICATION</scope>
</reference>
<dbReference type="GO" id="GO:0004252">
    <property type="term" value="F:serine-type endopeptidase activity"/>
    <property type="evidence" value="ECO:0007669"/>
    <property type="project" value="InterPro"/>
</dbReference>
<feature type="domain" description="Peptidase S1" evidence="7">
    <location>
        <begin position="4"/>
        <end position="123"/>
    </location>
</feature>
<dbReference type="Proteomes" id="UP000504632">
    <property type="component" value="Chromosome 16"/>
</dbReference>
<keyword evidence="3" id="KW-0378">Hydrolase</keyword>
<dbReference type="SUPFAM" id="SSF50494">
    <property type="entry name" value="Trypsin-like serine proteases"/>
    <property type="match status" value="1"/>
</dbReference>
<evidence type="ECO:0000256" key="4">
    <source>
        <dbReference type="ARBA" id="ARBA00022825"/>
    </source>
</evidence>
<evidence type="ECO:0000256" key="3">
    <source>
        <dbReference type="ARBA" id="ARBA00022801"/>
    </source>
</evidence>
<dbReference type="OrthoDB" id="10002959at2759"/>
<dbReference type="PANTHER" id="PTHR24253:SF144">
    <property type="entry name" value="CHYMOTRYPSIN-LIKE PROTEASE CTRL-1-RELATED"/>
    <property type="match status" value="1"/>
</dbReference>
<evidence type="ECO:0000256" key="2">
    <source>
        <dbReference type="ARBA" id="ARBA00022729"/>
    </source>
</evidence>
<protein>
    <submittedName>
        <fullName evidence="9">Chymotrypsin-like protease CTRL-1</fullName>
    </submittedName>
</protein>
<keyword evidence="2" id="KW-0732">Signal</keyword>
<keyword evidence="8" id="KW-1185">Reference proteome</keyword>
<name>A0A6J2WZQ3_CHACN</name>
<evidence type="ECO:0000256" key="6">
    <source>
        <dbReference type="ARBA" id="ARBA00023180"/>
    </source>
</evidence>